<keyword evidence="1" id="KW-0472">Membrane</keyword>
<keyword evidence="1" id="KW-1133">Transmembrane helix</keyword>
<accession>A0A2P8DYD1</accession>
<reference evidence="2 3" key="1">
    <citation type="submission" date="2018-03" db="EMBL/GenBank/DDBJ databases">
        <title>Genomic Encyclopedia of Archaeal and Bacterial Type Strains, Phase II (KMG-II): from individual species to whole genera.</title>
        <authorList>
            <person name="Goeker M."/>
        </authorList>
    </citation>
    <scope>NUCLEOTIDE SEQUENCE [LARGE SCALE GENOMIC DNA]</scope>
    <source>
        <strain evidence="2 3">DSM 28057</strain>
    </source>
</reference>
<dbReference type="Proteomes" id="UP000240708">
    <property type="component" value="Unassembled WGS sequence"/>
</dbReference>
<organism evidence="2 3">
    <name type="scientific">Cecembia rubra</name>
    <dbReference type="NCBI Taxonomy" id="1485585"/>
    <lineage>
        <taxon>Bacteria</taxon>
        <taxon>Pseudomonadati</taxon>
        <taxon>Bacteroidota</taxon>
        <taxon>Cytophagia</taxon>
        <taxon>Cytophagales</taxon>
        <taxon>Cyclobacteriaceae</taxon>
        <taxon>Cecembia</taxon>
    </lineage>
</organism>
<feature type="transmembrane region" description="Helical" evidence="1">
    <location>
        <begin position="21"/>
        <end position="48"/>
    </location>
</feature>
<sequence>MREKLWFIKFFKPPRTQGKKRNLVDTTIIGCLCGLLFLSEILAPIAVFTKSDAFHQCLSSFISGLISKSADFYVFYCGFVVFNNRDFLSQPASGRYIHPHSSVVNIPILRIENPLNRFTKLQISRSFLSAKDAREKTQFG</sequence>
<comment type="caution">
    <text evidence="2">The sequence shown here is derived from an EMBL/GenBank/DDBJ whole genome shotgun (WGS) entry which is preliminary data.</text>
</comment>
<proteinExistence type="predicted"/>
<evidence type="ECO:0000313" key="3">
    <source>
        <dbReference type="Proteomes" id="UP000240708"/>
    </source>
</evidence>
<name>A0A2P8DYD1_9BACT</name>
<dbReference type="AlphaFoldDB" id="A0A2P8DYD1"/>
<protein>
    <submittedName>
        <fullName evidence="2">Uncharacterized protein</fullName>
    </submittedName>
</protein>
<keyword evidence="1" id="KW-0812">Transmembrane</keyword>
<gene>
    <name evidence="2" type="ORF">CLV48_11010</name>
</gene>
<keyword evidence="3" id="KW-1185">Reference proteome</keyword>
<dbReference type="RefSeq" id="WP_106568259.1">
    <property type="nucleotide sequence ID" value="NZ_PYGF01000010.1"/>
</dbReference>
<evidence type="ECO:0000313" key="2">
    <source>
        <dbReference type="EMBL" id="PSL02228.1"/>
    </source>
</evidence>
<dbReference type="EMBL" id="PYGF01000010">
    <property type="protein sequence ID" value="PSL02228.1"/>
    <property type="molecule type" value="Genomic_DNA"/>
</dbReference>
<evidence type="ECO:0000256" key="1">
    <source>
        <dbReference type="SAM" id="Phobius"/>
    </source>
</evidence>